<dbReference type="EMBL" id="BMAT01012914">
    <property type="protein sequence ID" value="GFS01958.1"/>
    <property type="molecule type" value="Genomic_DNA"/>
</dbReference>
<dbReference type="Gene3D" id="2.60.120.40">
    <property type="match status" value="1"/>
</dbReference>
<sequence length="353" mass="38796">MATKLMDGLRCLKEGQLDTRINLVPVSSTEGITKSRWRVNWLWRSWLLPYRHLFILSSSLVTMTVLQLFILSFSLVNMAVLQLFILCSSVVTMTVLQIFILCSSVVNMTVLQLSILCSSVVTMTVLQLSILCSSVMNMTVLQLSILCSSVVTMTVLQLSILCSSVVTKTVLQISILCSSVVAITVLQISILCSSVVAITVLQISILCSSVVASVQEIAFSAGLAHHEYLQASQKVVYDTIFVNVGGGYDTKTGIFTCPTPGLYMFQFHALSHSSSNMWLELHHNYAYVSSIWGHIDQDYAAASNSVILRLAKNDQVYIQTADQTDLYGDTSEVYGTFSGYLISEVNEDFPAVG</sequence>
<dbReference type="GO" id="GO:0005576">
    <property type="term" value="C:extracellular region"/>
    <property type="evidence" value="ECO:0007669"/>
    <property type="project" value="UniProtKB-SubCell"/>
</dbReference>
<protein>
    <submittedName>
        <fullName evidence="6">Complement C1q-like protein 4</fullName>
    </submittedName>
</protein>
<accession>A0AAV4HX64</accession>
<dbReference type="AlphaFoldDB" id="A0AAV4HX64"/>
<evidence type="ECO:0000256" key="3">
    <source>
        <dbReference type="ARBA" id="ARBA00023119"/>
    </source>
</evidence>
<keyword evidence="3" id="KW-0176">Collagen</keyword>
<dbReference type="Pfam" id="PF00386">
    <property type="entry name" value="C1q"/>
    <property type="match status" value="1"/>
</dbReference>
<dbReference type="InterPro" id="IPR008983">
    <property type="entry name" value="Tumour_necrosis_fac-like_dom"/>
</dbReference>
<evidence type="ECO:0000256" key="4">
    <source>
        <dbReference type="SAM" id="Phobius"/>
    </source>
</evidence>
<proteinExistence type="predicted"/>
<evidence type="ECO:0000313" key="7">
    <source>
        <dbReference type="Proteomes" id="UP000762676"/>
    </source>
</evidence>
<dbReference type="PANTHER" id="PTHR15427:SF52">
    <property type="entry name" value="C1Q DOMAIN-CONTAINING PROTEIN"/>
    <property type="match status" value="1"/>
</dbReference>
<gene>
    <name evidence="6" type="ORF">ElyMa_006434600</name>
</gene>
<keyword evidence="7" id="KW-1185">Reference proteome</keyword>
<evidence type="ECO:0000313" key="6">
    <source>
        <dbReference type="EMBL" id="GFS01958.1"/>
    </source>
</evidence>
<comment type="subcellular location">
    <subcellularLocation>
        <location evidence="1">Secreted</location>
    </subcellularLocation>
</comment>
<name>A0AAV4HX64_9GAST</name>
<feature type="transmembrane region" description="Helical" evidence="4">
    <location>
        <begin position="79"/>
        <end position="101"/>
    </location>
</feature>
<feature type="transmembrane region" description="Helical" evidence="4">
    <location>
        <begin position="113"/>
        <end position="136"/>
    </location>
</feature>
<organism evidence="6 7">
    <name type="scientific">Elysia marginata</name>
    <dbReference type="NCBI Taxonomy" id="1093978"/>
    <lineage>
        <taxon>Eukaryota</taxon>
        <taxon>Metazoa</taxon>
        <taxon>Spiralia</taxon>
        <taxon>Lophotrochozoa</taxon>
        <taxon>Mollusca</taxon>
        <taxon>Gastropoda</taxon>
        <taxon>Heterobranchia</taxon>
        <taxon>Euthyneura</taxon>
        <taxon>Panpulmonata</taxon>
        <taxon>Sacoglossa</taxon>
        <taxon>Placobranchoidea</taxon>
        <taxon>Plakobranchidae</taxon>
        <taxon>Elysia</taxon>
    </lineage>
</organism>
<comment type="caution">
    <text evidence="6">The sequence shown here is derived from an EMBL/GenBank/DDBJ whole genome shotgun (WGS) entry which is preliminary data.</text>
</comment>
<keyword evidence="4" id="KW-0472">Membrane</keyword>
<dbReference type="SUPFAM" id="SSF49842">
    <property type="entry name" value="TNF-like"/>
    <property type="match status" value="1"/>
</dbReference>
<dbReference type="PROSITE" id="PS50871">
    <property type="entry name" value="C1Q"/>
    <property type="match status" value="1"/>
</dbReference>
<dbReference type="Proteomes" id="UP000762676">
    <property type="component" value="Unassembled WGS sequence"/>
</dbReference>
<feature type="transmembrane region" description="Helical" evidence="4">
    <location>
        <begin position="142"/>
        <end position="161"/>
    </location>
</feature>
<evidence type="ECO:0000256" key="1">
    <source>
        <dbReference type="ARBA" id="ARBA00004613"/>
    </source>
</evidence>
<dbReference type="InterPro" id="IPR001073">
    <property type="entry name" value="C1q_dom"/>
</dbReference>
<feature type="domain" description="C1q" evidence="5">
    <location>
        <begin position="212"/>
        <end position="348"/>
    </location>
</feature>
<dbReference type="PRINTS" id="PR00007">
    <property type="entry name" value="COMPLEMNTC1Q"/>
</dbReference>
<dbReference type="InterPro" id="IPR050392">
    <property type="entry name" value="Collagen/C1q_domain"/>
</dbReference>
<keyword evidence="4" id="KW-0812">Transmembrane</keyword>
<feature type="transmembrane region" description="Helical" evidence="4">
    <location>
        <begin position="173"/>
        <end position="201"/>
    </location>
</feature>
<dbReference type="PANTHER" id="PTHR15427">
    <property type="entry name" value="EMILIN ELASTIN MICROFIBRIL INTERFACE-LOCATED PROTEIN ELASTIN MICROFIBRIL INTERFACER"/>
    <property type="match status" value="1"/>
</dbReference>
<evidence type="ECO:0000256" key="2">
    <source>
        <dbReference type="ARBA" id="ARBA00022525"/>
    </source>
</evidence>
<evidence type="ECO:0000259" key="5">
    <source>
        <dbReference type="PROSITE" id="PS50871"/>
    </source>
</evidence>
<keyword evidence="4" id="KW-1133">Transmembrane helix</keyword>
<reference evidence="6 7" key="1">
    <citation type="journal article" date="2021" name="Elife">
        <title>Chloroplast acquisition without the gene transfer in kleptoplastic sea slugs, Plakobranchus ocellatus.</title>
        <authorList>
            <person name="Maeda T."/>
            <person name="Takahashi S."/>
            <person name="Yoshida T."/>
            <person name="Shimamura S."/>
            <person name="Takaki Y."/>
            <person name="Nagai Y."/>
            <person name="Toyoda A."/>
            <person name="Suzuki Y."/>
            <person name="Arimoto A."/>
            <person name="Ishii H."/>
            <person name="Satoh N."/>
            <person name="Nishiyama T."/>
            <person name="Hasebe M."/>
            <person name="Maruyama T."/>
            <person name="Minagawa J."/>
            <person name="Obokata J."/>
            <person name="Shigenobu S."/>
        </authorList>
    </citation>
    <scope>NUCLEOTIDE SEQUENCE [LARGE SCALE GENOMIC DNA]</scope>
</reference>
<keyword evidence="2" id="KW-0964">Secreted</keyword>
<feature type="transmembrane region" description="Helical" evidence="4">
    <location>
        <begin position="53"/>
        <end position="73"/>
    </location>
</feature>
<dbReference type="SMART" id="SM00110">
    <property type="entry name" value="C1Q"/>
    <property type="match status" value="1"/>
</dbReference>